<dbReference type="EMBL" id="LSSM01006617">
    <property type="protein sequence ID" value="OMJ10419.1"/>
    <property type="molecule type" value="Genomic_DNA"/>
</dbReference>
<name>A0A1R1X712_9FUNG</name>
<dbReference type="AlphaFoldDB" id="A0A1R1X712"/>
<evidence type="ECO:0000313" key="2">
    <source>
        <dbReference type="Proteomes" id="UP000187429"/>
    </source>
</evidence>
<keyword evidence="2" id="KW-1185">Reference proteome</keyword>
<dbReference type="OrthoDB" id="10526063at2759"/>
<organism evidence="1 2">
    <name type="scientific">Smittium culicis</name>
    <dbReference type="NCBI Taxonomy" id="133412"/>
    <lineage>
        <taxon>Eukaryota</taxon>
        <taxon>Fungi</taxon>
        <taxon>Fungi incertae sedis</taxon>
        <taxon>Zoopagomycota</taxon>
        <taxon>Kickxellomycotina</taxon>
        <taxon>Harpellomycetes</taxon>
        <taxon>Harpellales</taxon>
        <taxon>Legeriomycetaceae</taxon>
        <taxon>Smittium</taxon>
    </lineage>
</organism>
<protein>
    <submittedName>
        <fullName evidence="1">Uncharacterized protein</fullName>
    </submittedName>
</protein>
<dbReference type="Proteomes" id="UP000187429">
    <property type="component" value="Unassembled WGS sequence"/>
</dbReference>
<reference evidence="2" key="1">
    <citation type="submission" date="2017-01" db="EMBL/GenBank/DDBJ databases">
        <authorList>
            <person name="Wang Y."/>
            <person name="White M."/>
            <person name="Kvist S."/>
            <person name="Moncalvo J.-M."/>
        </authorList>
    </citation>
    <scope>NUCLEOTIDE SEQUENCE [LARGE SCALE GENOMIC DNA]</scope>
    <source>
        <strain evidence="2">ID-206-W2</strain>
    </source>
</reference>
<accession>A0A1R1X712</accession>
<comment type="caution">
    <text evidence="1">The sequence shown here is derived from an EMBL/GenBank/DDBJ whole genome shotgun (WGS) entry which is preliminary data.</text>
</comment>
<gene>
    <name evidence="1" type="ORF">AYI69_g10248</name>
</gene>
<evidence type="ECO:0000313" key="1">
    <source>
        <dbReference type="EMBL" id="OMJ10419.1"/>
    </source>
</evidence>
<proteinExistence type="predicted"/>
<sequence length="86" mass="9680">MLIFPKPSIPPDKQTKSVSFSDPLATDIKFNFDSDPPDILFVSQISFHDMPTGKLTSTPLTTMTLHLNESIFFKLTATLTTVLFRF</sequence>